<keyword evidence="6" id="KW-0963">Cytoplasm</keyword>
<feature type="compositionally biased region" description="Low complexity" evidence="18">
    <location>
        <begin position="510"/>
        <end position="533"/>
    </location>
</feature>
<evidence type="ECO:0000313" key="23">
    <source>
        <dbReference type="Ensembl" id="ENSLLEP00000029874.1"/>
    </source>
</evidence>
<dbReference type="InterPro" id="IPR036872">
    <property type="entry name" value="CH_dom_sf"/>
</dbReference>
<evidence type="ECO:0000256" key="4">
    <source>
        <dbReference type="ARBA" id="ARBA00004316"/>
    </source>
</evidence>
<dbReference type="CDD" id="cd09444">
    <property type="entry name" value="LIM_Mical_like_1"/>
    <property type="match status" value="1"/>
</dbReference>
<dbReference type="SMART" id="SM01203">
    <property type="entry name" value="DUF3585"/>
    <property type="match status" value="1"/>
</dbReference>
<dbReference type="PANTHER" id="PTHR23167:SF89">
    <property type="entry name" value="MICAL-LIKE PROTEIN 1"/>
    <property type="match status" value="1"/>
</dbReference>
<keyword evidence="11 16" id="KW-0440">LIM domain</keyword>
<evidence type="ECO:0000313" key="24">
    <source>
        <dbReference type="Proteomes" id="UP000694569"/>
    </source>
</evidence>
<feature type="chain" id="PRO_5034085879" evidence="19">
    <location>
        <begin position="19"/>
        <end position="901"/>
    </location>
</feature>
<evidence type="ECO:0000256" key="6">
    <source>
        <dbReference type="ARBA" id="ARBA00022490"/>
    </source>
</evidence>
<evidence type="ECO:0000256" key="15">
    <source>
        <dbReference type="ARBA" id="ARBA00023273"/>
    </source>
</evidence>
<evidence type="ECO:0000256" key="12">
    <source>
        <dbReference type="ARBA" id="ARBA00023054"/>
    </source>
</evidence>
<dbReference type="GO" id="GO:0005886">
    <property type="term" value="C:plasma membrane"/>
    <property type="evidence" value="ECO:0007669"/>
    <property type="project" value="UniProtKB-SubCell"/>
</dbReference>
<sequence length="901" mass="99601">MCLAPLALPVLGVAQGEAEPQGSSRHRPWKSARQSGSDSGNPPGPEQGAQINKTHHGAVTDSGPVRQSQIHPGAMSASQALQQWCAQQCQGYPGVLVCDLSASFRDGLAFCALIHRHRPDLIDFDSLSKENVFENNHLAFQLAEHELGIPALLDPEDMVSMQIPDRLSIMTYVSQYYNHFQNSKAGTPHLRQTSMSEPSLKTLSEETLPKHTIDVTSSSSVSLSSTCALCQQHVHLVQRYMADGKLYHRQCFRCKECSSTLLPGSYRPGADSGTFVCTHHHRPRLGTGTSPDSGQENTVQKTAAHHTPKPHTPPKPPLPNKPQKDPDPETTPEVRPVPAPRRSDAIPQPLPRSRTPSDRSPARPTSLLNGNSQTPLPPVPKPRGRPRSSDRGEEGTKPKDPPWIALVAAAEPKRRAAPPPPPLAQKQGVEESNKAKEDTDRQSPSSKPTAYNPFDDEEEEEENGLNEDSLKPSHPWYGITPTSSPKLRKRPAPKVPNASPLAGLSDRLTSRLSYSEPPSSSPSPALSTESLPTEASVRNHKPEAVPKSSSEPTIHSPTRHTPPDVESPPFLNVPSVCPVSNDLSANTSLSSSSDLVSATEAPGSLSPGRGSSSESLRTSPSRPAPPPPRVSSPDPAEGASLSPDVKHPAKSMCKENPFNRKSSPITSPTRKGSERGPKPARPPAPGHGFPLIKRKVQADDYIPEDEIQMEMEEIEVRLDEMERRGVLLEQRLRKLENQSDEDSLLVEWFKLIQEKHTLVRRESELVYTSKQQSLEQRQADVEYELRCLLNKPEKDWIDEDKEREQVLMQELVTLIEQRNAIVKCLDEDRQREEEEDKVLEAMIQKKDFHTEPHKKRKGKFKPMKVLKLLSPKQESKSKSPKQKNREPPAETKRNSKKKCGN</sequence>
<feature type="region of interest" description="Disordered" evidence="18">
    <location>
        <begin position="844"/>
        <end position="901"/>
    </location>
</feature>
<dbReference type="SMART" id="SM00132">
    <property type="entry name" value="LIM"/>
    <property type="match status" value="1"/>
</dbReference>
<evidence type="ECO:0000256" key="17">
    <source>
        <dbReference type="SAM" id="Coils"/>
    </source>
</evidence>
<keyword evidence="10 16" id="KW-0862">Zinc</keyword>
<dbReference type="Gene3D" id="1.10.418.10">
    <property type="entry name" value="Calponin-like domain"/>
    <property type="match status" value="1"/>
</dbReference>
<evidence type="ECO:0000256" key="14">
    <source>
        <dbReference type="ARBA" id="ARBA00023212"/>
    </source>
</evidence>
<dbReference type="SMART" id="SM00033">
    <property type="entry name" value="CH"/>
    <property type="match status" value="1"/>
</dbReference>
<gene>
    <name evidence="23" type="primary">MICALL1</name>
</gene>
<evidence type="ECO:0000256" key="7">
    <source>
        <dbReference type="ARBA" id="ARBA00022553"/>
    </source>
</evidence>
<evidence type="ECO:0000256" key="16">
    <source>
        <dbReference type="PROSITE-ProRule" id="PRU00125"/>
    </source>
</evidence>
<feature type="compositionally biased region" description="Acidic residues" evidence="18">
    <location>
        <begin position="454"/>
        <end position="465"/>
    </location>
</feature>
<dbReference type="Proteomes" id="UP000694569">
    <property type="component" value="Unplaced"/>
</dbReference>
<dbReference type="Pfam" id="PF00307">
    <property type="entry name" value="CH"/>
    <property type="match status" value="1"/>
</dbReference>
<accession>A0A8C5PYH1</accession>
<evidence type="ECO:0000256" key="11">
    <source>
        <dbReference type="ARBA" id="ARBA00023038"/>
    </source>
</evidence>
<feature type="compositionally biased region" description="Polar residues" evidence="18">
    <location>
        <begin position="547"/>
        <end position="556"/>
    </location>
</feature>
<feature type="compositionally biased region" description="Basic and acidic residues" evidence="18">
    <location>
        <begin position="387"/>
        <end position="400"/>
    </location>
</feature>
<feature type="region of interest" description="Disordered" evidence="18">
    <location>
        <begin position="281"/>
        <end position="693"/>
    </location>
</feature>
<reference evidence="23" key="1">
    <citation type="submission" date="2025-08" db="UniProtKB">
        <authorList>
            <consortium name="Ensembl"/>
        </authorList>
    </citation>
    <scope>IDENTIFICATION</scope>
</reference>
<dbReference type="GO" id="GO:0055037">
    <property type="term" value="C:recycling endosome"/>
    <property type="evidence" value="ECO:0007669"/>
    <property type="project" value="UniProtKB-SubCell"/>
</dbReference>
<dbReference type="CDD" id="cd21253">
    <property type="entry name" value="CH_MICALL2"/>
    <property type="match status" value="1"/>
</dbReference>
<dbReference type="SUPFAM" id="SSF57716">
    <property type="entry name" value="Glucocorticoid receptor-like (DNA-binding domain)"/>
    <property type="match status" value="2"/>
</dbReference>
<evidence type="ECO:0000256" key="5">
    <source>
        <dbReference type="ARBA" id="ARBA00022475"/>
    </source>
</evidence>
<dbReference type="Pfam" id="PF12130">
    <property type="entry name" value="bMERB_dom"/>
    <property type="match status" value="1"/>
</dbReference>
<dbReference type="InterPro" id="IPR001715">
    <property type="entry name" value="CH_dom"/>
</dbReference>
<dbReference type="Ensembl" id="ENSLLET00000031030.1">
    <property type="protein sequence ID" value="ENSLLEP00000029874.1"/>
    <property type="gene ID" value="ENSLLEG00000018941.1"/>
</dbReference>
<dbReference type="GO" id="GO:0046872">
    <property type="term" value="F:metal ion binding"/>
    <property type="evidence" value="ECO:0007669"/>
    <property type="project" value="UniProtKB-KW"/>
</dbReference>
<dbReference type="PROSITE" id="PS00478">
    <property type="entry name" value="LIM_DOMAIN_1"/>
    <property type="match status" value="1"/>
</dbReference>
<evidence type="ECO:0000256" key="18">
    <source>
        <dbReference type="SAM" id="MobiDB-lite"/>
    </source>
</evidence>
<keyword evidence="9" id="KW-0967">Endosome</keyword>
<dbReference type="GeneTree" id="ENSGT00940000156057"/>
<evidence type="ECO:0000256" key="9">
    <source>
        <dbReference type="ARBA" id="ARBA00022753"/>
    </source>
</evidence>
<evidence type="ECO:0000256" key="19">
    <source>
        <dbReference type="SAM" id="SignalP"/>
    </source>
</evidence>
<dbReference type="PROSITE" id="PS50023">
    <property type="entry name" value="LIM_DOMAIN_2"/>
    <property type="match status" value="1"/>
</dbReference>
<dbReference type="PROSITE" id="PS50021">
    <property type="entry name" value="CH"/>
    <property type="match status" value="1"/>
</dbReference>
<dbReference type="AlphaFoldDB" id="A0A8C5PYH1"/>
<comment type="subcellular location">
    <subcellularLocation>
        <location evidence="2">Cell membrane</location>
        <topology evidence="2">Peripheral membrane protein</topology>
    </subcellularLocation>
    <subcellularLocation>
        <location evidence="4">Cell projection</location>
    </subcellularLocation>
    <subcellularLocation>
        <location evidence="3">Cytoplasm</location>
        <location evidence="3">Cytoskeleton</location>
    </subcellularLocation>
    <subcellularLocation>
        <location evidence="1">Recycling endosome</location>
    </subcellularLocation>
</comment>
<keyword evidence="19" id="KW-0732">Signal</keyword>
<feature type="domain" description="BMERB" evidence="22">
    <location>
        <begin position="694"/>
        <end position="841"/>
    </location>
</feature>
<dbReference type="GO" id="GO:0005856">
    <property type="term" value="C:cytoskeleton"/>
    <property type="evidence" value="ECO:0007669"/>
    <property type="project" value="UniProtKB-SubCell"/>
</dbReference>
<dbReference type="PROSITE" id="PS51848">
    <property type="entry name" value="BMERB"/>
    <property type="match status" value="1"/>
</dbReference>
<feature type="region of interest" description="Disordered" evidence="18">
    <location>
        <begin position="16"/>
        <end position="73"/>
    </location>
</feature>
<evidence type="ECO:0000256" key="2">
    <source>
        <dbReference type="ARBA" id="ARBA00004202"/>
    </source>
</evidence>
<keyword evidence="7" id="KW-0597">Phosphoprotein</keyword>
<evidence type="ECO:0000259" key="20">
    <source>
        <dbReference type="PROSITE" id="PS50021"/>
    </source>
</evidence>
<evidence type="ECO:0000256" key="8">
    <source>
        <dbReference type="ARBA" id="ARBA00022723"/>
    </source>
</evidence>
<feature type="compositionally biased region" description="Low complexity" evidence="18">
    <location>
        <begin position="580"/>
        <end position="621"/>
    </location>
</feature>
<dbReference type="SUPFAM" id="SSF47576">
    <property type="entry name" value="Calponin-homology domain, CH-domain"/>
    <property type="match status" value="1"/>
</dbReference>
<reference evidence="23" key="2">
    <citation type="submission" date="2025-09" db="UniProtKB">
        <authorList>
            <consortium name="Ensembl"/>
        </authorList>
    </citation>
    <scope>IDENTIFICATION</scope>
</reference>
<feature type="domain" description="LIM zinc-binding" evidence="21">
    <location>
        <begin position="225"/>
        <end position="287"/>
    </location>
</feature>
<keyword evidence="14" id="KW-0206">Cytoskeleton</keyword>
<dbReference type="InterPro" id="IPR022735">
    <property type="entry name" value="bMERB_dom"/>
</dbReference>
<dbReference type="Gene3D" id="2.10.110.10">
    <property type="entry name" value="Cysteine Rich Protein"/>
    <property type="match status" value="1"/>
</dbReference>
<evidence type="ECO:0000256" key="10">
    <source>
        <dbReference type="ARBA" id="ARBA00022833"/>
    </source>
</evidence>
<evidence type="ECO:0000256" key="13">
    <source>
        <dbReference type="ARBA" id="ARBA00023136"/>
    </source>
</evidence>
<feature type="signal peptide" evidence="19">
    <location>
        <begin position="1"/>
        <end position="18"/>
    </location>
</feature>
<dbReference type="PANTHER" id="PTHR23167">
    <property type="entry name" value="CALPONIN HOMOLOGY DOMAIN-CONTAINING PROTEIN DDB_G0272472-RELATED"/>
    <property type="match status" value="1"/>
</dbReference>
<feature type="coiled-coil region" evidence="17">
    <location>
        <begin position="704"/>
        <end position="738"/>
    </location>
</feature>
<organism evidence="23 24">
    <name type="scientific">Leptobrachium leishanense</name>
    <name type="common">Leishan spiny toad</name>
    <dbReference type="NCBI Taxonomy" id="445787"/>
    <lineage>
        <taxon>Eukaryota</taxon>
        <taxon>Metazoa</taxon>
        <taxon>Chordata</taxon>
        <taxon>Craniata</taxon>
        <taxon>Vertebrata</taxon>
        <taxon>Euteleostomi</taxon>
        <taxon>Amphibia</taxon>
        <taxon>Batrachia</taxon>
        <taxon>Anura</taxon>
        <taxon>Pelobatoidea</taxon>
        <taxon>Megophryidae</taxon>
        <taxon>Leptobrachium</taxon>
    </lineage>
</organism>
<dbReference type="FunFam" id="1.10.418.10:FF:000055">
    <property type="entry name" value="MICAL-like protein 2"/>
    <property type="match status" value="1"/>
</dbReference>
<evidence type="ECO:0000256" key="1">
    <source>
        <dbReference type="ARBA" id="ARBA00004172"/>
    </source>
</evidence>
<feature type="compositionally biased region" description="Basic residues" evidence="18">
    <location>
        <begin position="852"/>
        <end position="864"/>
    </location>
</feature>
<feature type="domain" description="Calponin-homology (CH)" evidence="20">
    <location>
        <begin position="75"/>
        <end position="181"/>
    </location>
</feature>
<keyword evidence="15" id="KW-0966">Cell projection</keyword>
<feature type="compositionally biased region" description="Basic and acidic residues" evidence="18">
    <location>
        <begin position="873"/>
        <end position="893"/>
    </location>
</feature>
<keyword evidence="8 16" id="KW-0479">Metal-binding</keyword>
<feature type="compositionally biased region" description="Polar residues" evidence="18">
    <location>
        <begin position="287"/>
        <end position="300"/>
    </location>
</feature>
<keyword evidence="12 17" id="KW-0175">Coiled coil</keyword>
<evidence type="ECO:0000259" key="21">
    <source>
        <dbReference type="PROSITE" id="PS50023"/>
    </source>
</evidence>
<feature type="compositionally biased region" description="Pro residues" evidence="18">
    <location>
        <begin position="310"/>
        <end position="320"/>
    </location>
</feature>
<evidence type="ECO:0000259" key="22">
    <source>
        <dbReference type="PROSITE" id="PS51848"/>
    </source>
</evidence>
<dbReference type="InterPro" id="IPR001781">
    <property type="entry name" value="Znf_LIM"/>
</dbReference>
<feature type="compositionally biased region" description="Polar residues" evidence="18">
    <location>
        <begin position="659"/>
        <end position="670"/>
    </location>
</feature>
<dbReference type="GO" id="GO:0042995">
    <property type="term" value="C:cell projection"/>
    <property type="evidence" value="ECO:0007669"/>
    <property type="project" value="UniProtKB-SubCell"/>
</dbReference>
<keyword evidence="13" id="KW-0472">Membrane</keyword>
<dbReference type="InterPro" id="IPR050540">
    <property type="entry name" value="F-actin_Monoox_Mical"/>
</dbReference>
<dbReference type="OrthoDB" id="8062037at2759"/>
<dbReference type="Pfam" id="PF00412">
    <property type="entry name" value="LIM"/>
    <property type="match status" value="1"/>
</dbReference>
<keyword evidence="5" id="KW-1003">Cell membrane</keyword>
<proteinExistence type="predicted"/>
<keyword evidence="24" id="KW-1185">Reference proteome</keyword>
<protein>
    <submittedName>
        <fullName evidence="23">MICAL like 1</fullName>
    </submittedName>
</protein>
<evidence type="ECO:0000256" key="3">
    <source>
        <dbReference type="ARBA" id="ARBA00004245"/>
    </source>
</evidence>
<name>A0A8C5PYH1_9ANUR</name>
<feature type="compositionally biased region" description="Basic and acidic residues" evidence="18">
    <location>
        <begin position="428"/>
        <end position="441"/>
    </location>
</feature>